<reference evidence="11 12" key="1">
    <citation type="journal article" date="2019" name="Int. J. Syst. Evol. Microbiol.">
        <title>The Global Catalogue of Microorganisms (GCM) 10K type strain sequencing project: providing services to taxonomists for standard genome sequencing and annotation.</title>
        <authorList>
            <consortium name="The Broad Institute Genomics Platform"/>
            <consortium name="The Broad Institute Genome Sequencing Center for Infectious Disease"/>
            <person name="Wu L."/>
            <person name="Ma J."/>
        </authorList>
    </citation>
    <scope>NUCLEOTIDE SEQUENCE [LARGE SCALE GENOMIC DNA]</scope>
    <source>
        <strain evidence="11 12">JCM 14232</strain>
    </source>
</reference>
<keyword evidence="1 8" id="KW-0436">Ligase</keyword>
<evidence type="ECO:0000313" key="12">
    <source>
        <dbReference type="Proteomes" id="UP001410648"/>
    </source>
</evidence>
<gene>
    <name evidence="8 11" type="primary">tyrS</name>
    <name evidence="11" type="ORF">GCM10008936_10230</name>
</gene>
<dbReference type="EMBL" id="BAAADA010000087">
    <property type="protein sequence ID" value="GAA0482541.1"/>
    <property type="molecule type" value="Genomic_DNA"/>
</dbReference>
<dbReference type="Pfam" id="PF00579">
    <property type="entry name" value="tRNA-synt_1b"/>
    <property type="match status" value="1"/>
</dbReference>
<dbReference type="InterPro" id="IPR036986">
    <property type="entry name" value="S4_RNA-bd_sf"/>
</dbReference>
<dbReference type="InterPro" id="IPR014729">
    <property type="entry name" value="Rossmann-like_a/b/a_fold"/>
</dbReference>
<evidence type="ECO:0000313" key="11">
    <source>
        <dbReference type="EMBL" id="GAA0482541.1"/>
    </source>
</evidence>
<comment type="catalytic activity">
    <reaction evidence="7 8">
        <text>tRNA(Tyr) + L-tyrosine + ATP = L-tyrosyl-tRNA(Tyr) + AMP + diphosphate + H(+)</text>
        <dbReference type="Rhea" id="RHEA:10220"/>
        <dbReference type="Rhea" id="RHEA-COMP:9706"/>
        <dbReference type="Rhea" id="RHEA-COMP:9707"/>
        <dbReference type="ChEBI" id="CHEBI:15378"/>
        <dbReference type="ChEBI" id="CHEBI:30616"/>
        <dbReference type="ChEBI" id="CHEBI:33019"/>
        <dbReference type="ChEBI" id="CHEBI:58315"/>
        <dbReference type="ChEBI" id="CHEBI:78442"/>
        <dbReference type="ChEBI" id="CHEBI:78536"/>
        <dbReference type="ChEBI" id="CHEBI:456215"/>
        <dbReference type="EC" id="6.1.1.1"/>
    </reaction>
</comment>
<dbReference type="InterPro" id="IPR002305">
    <property type="entry name" value="aa-tRNA-synth_Ic"/>
</dbReference>
<sequence length="421" mass="47200">MTILDELEWRGAINQQTDEEGLKSLTEEKSIALYCGIDPSGDSMHVGHLIPFMILKRFQLAGHKPVILIGGGTGSIGDPSGRNSERVLQTMDKIMDNADKLSAQMRKLFKAGSEESGIKLVNNYDWLSGLSFLDFLRDFGKEFNINTMLAKDVVSSRLDTGISFTEFSYQIIQSVDFLHLFQNEGVQLQIGGSDQWGNITAGLDLIRKKEGAEAKAFGLTIPLLLKADGTKFGKSADGAIWLDPDKTTPYEFYQFWFNQDDRDVVKYLKYFTFLTKDEIDELAEQVETEPHKRAAQKALAEEMTRFVHGKEALDEAISISQALFSGDIQDLTADQIATTFKDVPSSEAAKGEHNLVELLVDITGIEPSRRQAREDIKNGAIRLKGSQIQDVDYVVSEKDSYDNRFIIVRKGKKKYFLINLV</sequence>
<dbReference type="NCBIfam" id="TIGR00234">
    <property type="entry name" value="tyrS"/>
    <property type="match status" value="1"/>
</dbReference>
<feature type="binding site" evidence="8">
    <location>
        <position position="234"/>
    </location>
    <ligand>
        <name>ATP</name>
        <dbReference type="ChEBI" id="CHEBI:30616"/>
    </ligand>
</feature>
<dbReference type="PROSITE" id="PS50889">
    <property type="entry name" value="S4"/>
    <property type="match status" value="1"/>
</dbReference>
<dbReference type="Gene3D" id="3.40.50.620">
    <property type="entry name" value="HUPs"/>
    <property type="match status" value="1"/>
</dbReference>
<comment type="function">
    <text evidence="8">Catalyzes the attachment of tyrosine to tRNA(Tyr) in a two-step reaction: tyrosine is first activated by ATP to form Tyr-AMP and then transferred to the acceptor end of tRNA(Tyr).</text>
</comment>
<protein>
    <recommendedName>
        <fullName evidence="8">Tyrosine--tRNA ligase</fullName>
        <ecNumber evidence="8">6.1.1.1</ecNumber>
    </recommendedName>
    <alternativeName>
        <fullName evidence="8">Tyrosyl-tRNA synthetase</fullName>
        <shortName evidence="8">TyrRS</shortName>
    </alternativeName>
</protein>
<dbReference type="PRINTS" id="PR01040">
    <property type="entry name" value="TRNASYNTHTYR"/>
</dbReference>
<keyword evidence="2 8" id="KW-0547">Nucleotide-binding</keyword>
<dbReference type="Gene3D" id="1.10.240.10">
    <property type="entry name" value="Tyrosyl-Transfer RNA Synthetase"/>
    <property type="match status" value="1"/>
</dbReference>
<dbReference type="PROSITE" id="PS00178">
    <property type="entry name" value="AA_TRNA_LIGASE_I"/>
    <property type="match status" value="1"/>
</dbReference>
<dbReference type="CDD" id="cd00805">
    <property type="entry name" value="TyrRS_core"/>
    <property type="match status" value="1"/>
</dbReference>
<evidence type="ECO:0000256" key="1">
    <source>
        <dbReference type="ARBA" id="ARBA00022598"/>
    </source>
</evidence>
<keyword evidence="8" id="KW-0963">Cytoplasm</keyword>
<proteinExistence type="inferred from homology"/>
<dbReference type="InterPro" id="IPR002307">
    <property type="entry name" value="Tyr-tRNA-ligase"/>
</dbReference>
<evidence type="ECO:0000256" key="7">
    <source>
        <dbReference type="ARBA" id="ARBA00048248"/>
    </source>
</evidence>
<dbReference type="InterPro" id="IPR001412">
    <property type="entry name" value="aa-tRNA-synth_I_CS"/>
</dbReference>
<dbReference type="Proteomes" id="UP001410648">
    <property type="component" value="Unassembled WGS sequence"/>
</dbReference>
<comment type="caution">
    <text evidence="11">The sequence shown here is derived from an EMBL/GenBank/DDBJ whole genome shotgun (WGS) entry which is preliminary data.</text>
</comment>
<dbReference type="GO" id="GO:0016874">
    <property type="term" value="F:ligase activity"/>
    <property type="evidence" value="ECO:0007669"/>
    <property type="project" value="UniProtKB-KW"/>
</dbReference>
<comment type="subcellular location">
    <subcellularLocation>
        <location evidence="8">Cytoplasm</location>
    </subcellularLocation>
</comment>
<evidence type="ECO:0000256" key="5">
    <source>
        <dbReference type="ARBA" id="ARBA00022917"/>
    </source>
</evidence>
<dbReference type="EC" id="6.1.1.1" evidence="8"/>
<dbReference type="RefSeq" id="WP_346024473.1">
    <property type="nucleotide sequence ID" value="NZ_BAAADA010000087.1"/>
</dbReference>
<feature type="short sequence motif" description="'HIGH' region" evidence="8">
    <location>
        <begin position="39"/>
        <end position="48"/>
    </location>
</feature>
<evidence type="ECO:0000256" key="4">
    <source>
        <dbReference type="ARBA" id="ARBA00022884"/>
    </source>
</evidence>
<accession>A0ABN1ARR5</accession>
<feature type="binding site" evidence="8">
    <location>
        <position position="169"/>
    </location>
    <ligand>
        <name>L-tyrosine</name>
        <dbReference type="ChEBI" id="CHEBI:58315"/>
    </ligand>
</feature>
<keyword evidence="6 8" id="KW-0030">Aminoacyl-tRNA synthetase</keyword>
<dbReference type="InterPro" id="IPR054608">
    <property type="entry name" value="SYY-like_C"/>
</dbReference>
<dbReference type="PANTHER" id="PTHR11766:SF0">
    <property type="entry name" value="TYROSINE--TRNA LIGASE, MITOCHONDRIAL"/>
    <property type="match status" value="1"/>
</dbReference>
<feature type="binding site" evidence="8">
    <location>
        <position position="34"/>
    </location>
    <ligand>
        <name>L-tyrosine</name>
        <dbReference type="ChEBI" id="CHEBI:58315"/>
    </ligand>
</feature>
<dbReference type="CDD" id="cd00165">
    <property type="entry name" value="S4"/>
    <property type="match status" value="1"/>
</dbReference>
<dbReference type="PANTHER" id="PTHR11766">
    <property type="entry name" value="TYROSYL-TRNA SYNTHETASE"/>
    <property type="match status" value="1"/>
</dbReference>
<keyword evidence="3 8" id="KW-0067">ATP-binding</keyword>
<feature type="domain" description="Tyrosine--tRNA ligase SYY-like C-terminal" evidence="10">
    <location>
        <begin position="335"/>
        <end position="418"/>
    </location>
</feature>
<evidence type="ECO:0000259" key="10">
    <source>
        <dbReference type="Pfam" id="PF22421"/>
    </source>
</evidence>
<dbReference type="SUPFAM" id="SSF52374">
    <property type="entry name" value="Nucleotidylyl transferase"/>
    <property type="match status" value="1"/>
</dbReference>
<feature type="binding site" evidence="8">
    <location>
        <position position="173"/>
    </location>
    <ligand>
        <name>L-tyrosine</name>
        <dbReference type="ChEBI" id="CHEBI:58315"/>
    </ligand>
</feature>
<dbReference type="Gene3D" id="3.10.290.10">
    <property type="entry name" value="RNA-binding S4 domain"/>
    <property type="match status" value="1"/>
</dbReference>
<evidence type="ECO:0000256" key="9">
    <source>
        <dbReference type="PROSITE-ProRule" id="PRU00182"/>
    </source>
</evidence>
<keyword evidence="4 9" id="KW-0694">RNA-binding</keyword>
<evidence type="ECO:0000256" key="2">
    <source>
        <dbReference type="ARBA" id="ARBA00022741"/>
    </source>
</evidence>
<dbReference type="HAMAP" id="MF_02006">
    <property type="entry name" value="Tyr_tRNA_synth_type1"/>
    <property type="match status" value="1"/>
</dbReference>
<comment type="subunit">
    <text evidence="8">Homodimer.</text>
</comment>
<organism evidence="11 12">
    <name type="scientific">Alkalibacterium indicireducens</name>
    <dbReference type="NCBI Taxonomy" id="398758"/>
    <lineage>
        <taxon>Bacteria</taxon>
        <taxon>Bacillati</taxon>
        <taxon>Bacillota</taxon>
        <taxon>Bacilli</taxon>
        <taxon>Lactobacillales</taxon>
        <taxon>Carnobacteriaceae</taxon>
        <taxon>Alkalibacterium</taxon>
    </lineage>
</organism>
<name>A0ABN1ARR5_9LACT</name>
<evidence type="ECO:0000256" key="3">
    <source>
        <dbReference type="ARBA" id="ARBA00022840"/>
    </source>
</evidence>
<keyword evidence="12" id="KW-1185">Reference proteome</keyword>
<comment type="similarity">
    <text evidence="8">Belongs to the class-I aminoacyl-tRNA synthetase family. TyrS type 1 subfamily.</text>
</comment>
<evidence type="ECO:0000256" key="8">
    <source>
        <dbReference type="HAMAP-Rule" id="MF_02006"/>
    </source>
</evidence>
<dbReference type="SUPFAM" id="SSF55174">
    <property type="entry name" value="Alpha-L RNA-binding motif"/>
    <property type="match status" value="1"/>
</dbReference>
<evidence type="ECO:0000256" key="6">
    <source>
        <dbReference type="ARBA" id="ARBA00023146"/>
    </source>
</evidence>
<keyword evidence="5 8" id="KW-0648">Protein biosynthesis</keyword>
<feature type="short sequence motif" description="'KMSKS' region" evidence="8">
    <location>
        <begin position="231"/>
        <end position="235"/>
    </location>
</feature>
<dbReference type="InterPro" id="IPR024088">
    <property type="entry name" value="Tyr-tRNA-ligase_bac-type"/>
</dbReference>
<dbReference type="InterPro" id="IPR024107">
    <property type="entry name" value="Tyr-tRNA-ligase_bac_1"/>
</dbReference>
<dbReference type="Pfam" id="PF22421">
    <property type="entry name" value="SYY_C-terminal"/>
    <property type="match status" value="1"/>
</dbReference>